<reference evidence="2 3" key="1">
    <citation type="submission" date="2015-08" db="EMBL/GenBank/DDBJ databases">
        <title>Next Generation Sequencing and Analysis of the Genome of Puccinia sorghi L Schw, the Causal Agent of Maize Common Rust.</title>
        <authorList>
            <person name="Rochi L."/>
            <person name="Burguener G."/>
            <person name="Darino M."/>
            <person name="Turjanski A."/>
            <person name="Kreff E."/>
            <person name="Dieguez M.J."/>
            <person name="Sacco F."/>
        </authorList>
    </citation>
    <scope>NUCLEOTIDE SEQUENCE [LARGE SCALE GENOMIC DNA]</scope>
    <source>
        <strain evidence="2 3">RO10H11247</strain>
    </source>
</reference>
<evidence type="ECO:0000256" key="1">
    <source>
        <dbReference type="SAM" id="SignalP"/>
    </source>
</evidence>
<comment type="caution">
    <text evidence="2">The sequence shown here is derived from an EMBL/GenBank/DDBJ whole genome shotgun (WGS) entry which is preliminary data.</text>
</comment>
<protein>
    <submittedName>
        <fullName evidence="2">Uncharacterized protein</fullName>
    </submittedName>
</protein>
<gene>
    <name evidence="2" type="ORF">VP01_999g5</name>
</gene>
<sequence length="61" mass="6516">MAALPQKIILAFLVVLGALSMNVAASPAMPTTVKSIMRRAYPDAKPITIIKRSPHANGKPF</sequence>
<accession>A0A0L6U579</accession>
<keyword evidence="3" id="KW-1185">Reference proteome</keyword>
<dbReference type="VEuPathDB" id="FungiDB:VP01_999g5"/>
<feature type="signal peptide" evidence="1">
    <location>
        <begin position="1"/>
        <end position="25"/>
    </location>
</feature>
<evidence type="ECO:0000313" key="3">
    <source>
        <dbReference type="Proteomes" id="UP000037035"/>
    </source>
</evidence>
<proteinExistence type="predicted"/>
<keyword evidence="1" id="KW-0732">Signal</keyword>
<dbReference type="Proteomes" id="UP000037035">
    <property type="component" value="Unassembled WGS sequence"/>
</dbReference>
<dbReference type="AlphaFoldDB" id="A0A0L6U579"/>
<name>A0A0L6U579_9BASI</name>
<evidence type="ECO:0000313" key="2">
    <source>
        <dbReference type="EMBL" id="KNZ43679.1"/>
    </source>
</evidence>
<feature type="chain" id="PRO_5005567239" evidence="1">
    <location>
        <begin position="26"/>
        <end position="61"/>
    </location>
</feature>
<dbReference type="EMBL" id="LAVV01015713">
    <property type="protein sequence ID" value="KNZ43679.1"/>
    <property type="molecule type" value="Genomic_DNA"/>
</dbReference>
<dbReference type="OrthoDB" id="2498113at2759"/>
<organism evidence="2 3">
    <name type="scientific">Puccinia sorghi</name>
    <dbReference type="NCBI Taxonomy" id="27349"/>
    <lineage>
        <taxon>Eukaryota</taxon>
        <taxon>Fungi</taxon>
        <taxon>Dikarya</taxon>
        <taxon>Basidiomycota</taxon>
        <taxon>Pucciniomycotina</taxon>
        <taxon>Pucciniomycetes</taxon>
        <taxon>Pucciniales</taxon>
        <taxon>Pucciniaceae</taxon>
        <taxon>Puccinia</taxon>
    </lineage>
</organism>